<dbReference type="Pfam" id="PF04101">
    <property type="entry name" value="Glyco_tran_28_C"/>
    <property type="match status" value="1"/>
</dbReference>
<dbReference type="PANTHER" id="PTHR21015:SF22">
    <property type="entry name" value="GLYCOSYLTRANSFERASE"/>
    <property type="match status" value="1"/>
</dbReference>
<dbReference type="InterPro" id="IPR007235">
    <property type="entry name" value="Glyco_trans_28_C"/>
</dbReference>
<comment type="caution">
    <text evidence="2">The sequence shown here is derived from an EMBL/GenBank/DDBJ whole genome shotgun (WGS) entry which is preliminary data.</text>
</comment>
<dbReference type="AlphaFoldDB" id="A0A545UD09"/>
<dbReference type="SUPFAM" id="SSF53756">
    <property type="entry name" value="UDP-Glycosyltransferase/glycogen phosphorylase"/>
    <property type="match status" value="1"/>
</dbReference>
<keyword evidence="3" id="KW-1185">Reference proteome</keyword>
<keyword evidence="2" id="KW-0548">Nucleotidyltransferase</keyword>
<evidence type="ECO:0000259" key="1">
    <source>
        <dbReference type="Pfam" id="PF04101"/>
    </source>
</evidence>
<gene>
    <name evidence="2" type="ORF">FLL46_12805</name>
</gene>
<dbReference type="Proteomes" id="UP000315439">
    <property type="component" value="Unassembled WGS sequence"/>
</dbReference>
<name>A0A545UD09_9GAMM</name>
<dbReference type="Gene3D" id="3.40.50.2000">
    <property type="entry name" value="Glycogen Phosphorylase B"/>
    <property type="match status" value="1"/>
</dbReference>
<proteinExistence type="predicted"/>
<dbReference type="PANTHER" id="PTHR21015">
    <property type="entry name" value="UDP-N-ACETYLGLUCOSAMINE--N-ACETYLMURAMYL-(PENTAPEPTIDE) PYROPHOSPHORYL-UNDECAPRENOL N-ACETYLGLUCOSAMINE TRANSFERASE 1"/>
    <property type="match status" value="1"/>
</dbReference>
<dbReference type="GO" id="GO:0016758">
    <property type="term" value="F:hexosyltransferase activity"/>
    <property type="evidence" value="ECO:0007669"/>
    <property type="project" value="InterPro"/>
</dbReference>
<evidence type="ECO:0000313" key="2">
    <source>
        <dbReference type="EMBL" id="TQV87323.1"/>
    </source>
</evidence>
<evidence type="ECO:0000313" key="3">
    <source>
        <dbReference type="Proteomes" id="UP000315439"/>
    </source>
</evidence>
<dbReference type="GO" id="GO:0016779">
    <property type="term" value="F:nucleotidyltransferase activity"/>
    <property type="evidence" value="ECO:0007669"/>
    <property type="project" value="UniProtKB-KW"/>
</dbReference>
<dbReference type="RefSeq" id="WP_142893948.1">
    <property type="nucleotide sequence ID" value="NZ_ML660164.1"/>
</dbReference>
<sequence>MLCVDDLSPKKICFVVEGGFGVGLGHCYRALSIAETFADDVEKNFILTPGSFAGRTFMESKNINRFQICDSYSEIVERLIEYQPDVVVNDILNSREDYMVALRKSGLSSVNIDDIGPGSFMANLVINSVYDGNNTARCLYGSRYVDVKSKYFLANKKKLSPKVKTILITFGGEDPANLTRRVIDIVGSHSALRRYCYQVVLGCGYRWKKQIVKQLAELRLTANILVDVDLAKIMGEVDMAIAANGRTTFELAAMGVPTVVISAHARECLNTFYREAGFFYCGNCELITDQQILNKLLVLSSNFQKRLEMRNKMQGLELQHGLTRINRAIRSQMKVATSLQRKNETMPRVNCEELEHLV</sequence>
<feature type="domain" description="Glycosyl transferase family 28 C-terminal" evidence="1">
    <location>
        <begin position="170"/>
        <end position="265"/>
    </location>
</feature>
<keyword evidence="2" id="KW-0808">Transferase</keyword>
<reference evidence="2 3" key="1">
    <citation type="submission" date="2019-07" db="EMBL/GenBank/DDBJ databases">
        <title>Draft genome for Aliikangiella sp. M105.</title>
        <authorList>
            <person name="Wang G."/>
        </authorList>
    </citation>
    <scope>NUCLEOTIDE SEQUENCE [LARGE SCALE GENOMIC DNA]</scope>
    <source>
        <strain evidence="2 3">M105</strain>
    </source>
</reference>
<dbReference type="OrthoDB" id="9788924at2"/>
<protein>
    <submittedName>
        <fullName evidence="2">Acetylneuraminate cytidylyltransferase</fullName>
    </submittedName>
</protein>
<organism evidence="2 3">
    <name type="scientific">Aliikangiella coralliicola</name>
    <dbReference type="NCBI Taxonomy" id="2592383"/>
    <lineage>
        <taxon>Bacteria</taxon>
        <taxon>Pseudomonadati</taxon>
        <taxon>Pseudomonadota</taxon>
        <taxon>Gammaproteobacteria</taxon>
        <taxon>Oceanospirillales</taxon>
        <taxon>Pleioneaceae</taxon>
        <taxon>Aliikangiella</taxon>
    </lineage>
</organism>
<accession>A0A545UD09</accession>
<dbReference type="EMBL" id="VIKS01000008">
    <property type="protein sequence ID" value="TQV87323.1"/>
    <property type="molecule type" value="Genomic_DNA"/>
</dbReference>
<dbReference type="Gene3D" id="3.40.50.11190">
    <property type="match status" value="1"/>
</dbReference>